<dbReference type="GO" id="GO:0005783">
    <property type="term" value="C:endoplasmic reticulum"/>
    <property type="evidence" value="ECO:0007669"/>
    <property type="project" value="TreeGrafter"/>
</dbReference>
<organism evidence="1 2">
    <name type="scientific">Cercopithifilaria johnstoni</name>
    <dbReference type="NCBI Taxonomy" id="2874296"/>
    <lineage>
        <taxon>Eukaryota</taxon>
        <taxon>Metazoa</taxon>
        <taxon>Ecdysozoa</taxon>
        <taxon>Nematoda</taxon>
        <taxon>Chromadorea</taxon>
        <taxon>Rhabditida</taxon>
        <taxon>Spirurina</taxon>
        <taxon>Spiruromorpha</taxon>
        <taxon>Filarioidea</taxon>
        <taxon>Onchocercidae</taxon>
        <taxon>Cercopithifilaria</taxon>
    </lineage>
</organism>
<dbReference type="AlphaFoldDB" id="A0A8J2QAU5"/>
<gene>
    <name evidence="1" type="ORF">CJOHNSTONI_LOCUS8123</name>
</gene>
<dbReference type="EMBL" id="CAKAEH010001655">
    <property type="protein sequence ID" value="CAG9538410.1"/>
    <property type="molecule type" value="Genomic_DNA"/>
</dbReference>
<evidence type="ECO:0000313" key="1">
    <source>
        <dbReference type="EMBL" id="CAG9538410.1"/>
    </source>
</evidence>
<dbReference type="Proteomes" id="UP000746747">
    <property type="component" value="Unassembled WGS sequence"/>
</dbReference>
<accession>A0A8J2QAU5</accession>
<keyword evidence="2" id="KW-1185">Reference proteome</keyword>
<dbReference type="PANTHER" id="PTHR19316:SF18">
    <property type="entry name" value="HSP70-BINDING PROTEIN 1"/>
    <property type="match status" value="1"/>
</dbReference>
<dbReference type="InterPro" id="IPR050693">
    <property type="entry name" value="Hsp70_NEF-Inhibitors"/>
</dbReference>
<dbReference type="PANTHER" id="PTHR19316">
    <property type="entry name" value="PROTEIN FOLDING REGULATOR"/>
    <property type="match status" value="1"/>
</dbReference>
<dbReference type="OrthoDB" id="10250458at2759"/>
<proteinExistence type="predicted"/>
<dbReference type="Gene3D" id="1.25.10.10">
    <property type="entry name" value="Leucine-rich Repeat Variant"/>
    <property type="match status" value="1"/>
</dbReference>
<name>A0A8J2QAU5_9BILA</name>
<dbReference type="InterPro" id="IPR011989">
    <property type="entry name" value="ARM-like"/>
</dbReference>
<sequence>MGEQNTASLQCLSKLLCLAQSANVESSGEANQLLSKQDQKFIENAVAEAMHLADPVKHLSKNIEQLKLIAKTEDDVTSIKQIVDNLEELVCDMDCAADFCKLGGLVEVIRFLKSDSDSVRCEIARLIPLLAQNNPNVQDIILETDLLPYLLNVLEEINASEELLMKALSSLSSIIRAHEKAFSQFHQLKGLERIENVFQKAVNVHQFNLANKIILITTSIALSLGSDVKQYNILPILLRMTLQLTSDSTGCSYFFEYVMNNIMDKAVDNNDLESDGFKINFMELDNQSKQHFRDFLKRQMNYEKQLSYEDPDEMNMVLDEKCQAGNFEDIK</sequence>
<evidence type="ECO:0000313" key="2">
    <source>
        <dbReference type="Proteomes" id="UP000746747"/>
    </source>
</evidence>
<reference evidence="1" key="1">
    <citation type="submission" date="2021-09" db="EMBL/GenBank/DDBJ databases">
        <authorList>
            <consortium name="Pathogen Informatics"/>
        </authorList>
    </citation>
    <scope>NUCLEOTIDE SEQUENCE</scope>
</reference>
<protein>
    <recommendedName>
        <fullName evidence="3">Nucleotide exchange factor Fes1 domain-containing protein</fullName>
    </recommendedName>
</protein>
<evidence type="ECO:0008006" key="3">
    <source>
        <dbReference type="Google" id="ProtNLM"/>
    </source>
</evidence>
<dbReference type="InterPro" id="IPR016024">
    <property type="entry name" value="ARM-type_fold"/>
</dbReference>
<comment type="caution">
    <text evidence="1">The sequence shown here is derived from an EMBL/GenBank/DDBJ whole genome shotgun (WGS) entry which is preliminary data.</text>
</comment>
<dbReference type="GO" id="GO:0000774">
    <property type="term" value="F:adenyl-nucleotide exchange factor activity"/>
    <property type="evidence" value="ECO:0007669"/>
    <property type="project" value="TreeGrafter"/>
</dbReference>
<dbReference type="SUPFAM" id="SSF48371">
    <property type="entry name" value="ARM repeat"/>
    <property type="match status" value="1"/>
</dbReference>